<dbReference type="RefSeq" id="WP_146772081.1">
    <property type="nucleotide sequence ID" value="NZ_QLTT01000016.1"/>
</dbReference>
<organism evidence="1 2">
    <name type="scientific">Lentzea atacamensis</name>
    <dbReference type="NCBI Taxonomy" id="531938"/>
    <lineage>
        <taxon>Bacteria</taxon>
        <taxon>Bacillati</taxon>
        <taxon>Actinomycetota</taxon>
        <taxon>Actinomycetes</taxon>
        <taxon>Pseudonocardiales</taxon>
        <taxon>Pseudonocardiaceae</taxon>
        <taxon>Lentzea</taxon>
    </lineage>
</organism>
<accession>A0ABX9DV55</accession>
<evidence type="ECO:0000313" key="2">
    <source>
        <dbReference type="Proteomes" id="UP000248714"/>
    </source>
</evidence>
<gene>
    <name evidence="1" type="ORF">C8D87_11612</name>
</gene>
<keyword evidence="2" id="KW-1185">Reference proteome</keyword>
<reference evidence="1 2" key="1">
    <citation type="submission" date="2018-06" db="EMBL/GenBank/DDBJ databases">
        <title>Genomic Encyclopedia of Type Strains, Phase IV (KMG-IV): sequencing the most valuable type-strain genomes for metagenomic binning, comparative biology and taxonomic classification.</title>
        <authorList>
            <person name="Goeker M."/>
        </authorList>
    </citation>
    <scope>NUCLEOTIDE SEQUENCE [LARGE SCALE GENOMIC DNA]</scope>
    <source>
        <strain evidence="1 2">DSM 45479</strain>
    </source>
</reference>
<dbReference type="Proteomes" id="UP000248714">
    <property type="component" value="Unassembled WGS sequence"/>
</dbReference>
<dbReference type="EMBL" id="QLTT01000016">
    <property type="protein sequence ID" value="RAS58959.1"/>
    <property type="molecule type" value="Genomic_DNA"/>
</dbReference>
<name>A0ABX9DV55_9PSEU</name>
<evidence type="ECO:0000313" key="1">
    <source>
        <dbReference type="EMBL" id="RAS58959.1"/>
    </source>
</evidence>
<protein>
    <submittedName>
        <fullName evidence="1">Uncharacterized protein</fullName>
    </submittedName>
</protein>
<comment type="caution">
    <text evidence="1">The sequence shown here is derived from an EMBL/GenBank/DDBJ whole genome shotgun (WGS) entry which is preliminary data.</text>
</comment>
<proteinExistence type="predicted"/>
<sequence length="181" mass="20444">MANNYTRIHYVVRLIDERRVWSSPADVIEAIRQARPVEMKIRGDGSSDDHYMSARTLGRLIAFLFDLKLIIIAHDGEVSTSREGARAAHDQAVFDLLIKSSVRSLLEQGEAPIEKVLDTIRSIHRPAVPDAKTIHGRLKAKNKSIQISLDQFRRLLYLYSKAGGIDRIVRVHYSEASGAKR</sequence>